<keyword evidence="3" id="KW-1185">Reference proteome</keyword>
<dbReference type="AlphaFoldDB" id="A0AAW1SHG6"/>
<feature type="signal peptide" evidence="1">
    <location>
        <begin position="1"/>
        <end position="19"/>
    </location>
</feature>
<keyword evidence="1" id="KW-0732">Signal</keyword>
<protein>
    <submittedName>
        <fullName evidence="2">Uncharacterized protein</fullName>
    </submittedName>
</protein>
<evidence type="ECO:0000313" key="3">
    <source>
        <dbReference type="Proteomes" id="UP001445335"/>
    </source>
</evidence>
<reference evidence="2 3" key="1">
    <citation type="journal article" date="2024" name="Nat. Commun.">
        <title>Phylogenomics reveals the evolutionary origins of lichenization in chlorophyte algae.</title>
        <authorList>
            <person name="Puginier C."/>
            <person name="Libourel C."/>
            <person name="Otte J."/>
            <person name="Skaloud P."/>
            <person name="Haon M."/>
            <person name="Grisel S."/>
            <person name="Petersen M."/>
            <person name="Berrin J.G."/>
            <person name="Delaux P.M."/>
            <person name="Dal Grande F."/>
            <person name="Keller J."/>
        </authorList>
    </citation>
    <scope>NUCLEOTIDE SEQUENCE [LARGE SCALE GENOMIC DNA]</scope>
    <source>
        <strain evidence="2 3">SAG 245.80</strain>
    </source>
</reference>
<comment type="caution">
    <text evidence="2">The sequence shown here is derived from an EMBL/GenBank/DDBJ whole genome shotgun (WGS) entry which is preliminary data.</text>
</comment>
<evidence type="ECO:0000313" key="2">
    <source>
        <dbReference type="EMBL" id="KAK9845900.1"/>
    </source>
</evidence>
<sequence>MAGLLCWLLLLGMTAISAAAGLLSHTQPLCLLCTPFSITVSSTAGGGGGGAGGGTGSPPGFPGVGVPLVVTFAGAGNDLAVHAGLTTQGLVSTAPKGTSLQVSTAGGTTPLLAVTHFATNPNAPITVSATSGTFNIASLVASNPNPALLGLYLRLNTNAVTFAASVGGVPVPGRAVSTSLQVLSVSAVVFPSCAGIDTLSISVAPGGATNGNYVLGLNNLVVSAVRPDSSLTAVTNLNFT</sequence>
<accession>A0AAW1SHG6</accession>
<name>A0AAW1SHG6_9CHLO</name>
<dbReference type="Proteomes" id="UP001445335">
    <property type="component" value="Unassembled WGS sequence"/>
</dbReference>
<organism evidence="2 3">
    <name type="scientific">Elliptochloris bilobata</name>
    <dbReference type="NCBI Taxonomy" id="381761"/>
    <lineage>
        <taxon>Eukaryota</taxon>
        <taxon>Viridiplantae</taxon>
        <taxon>Chlorophyta</taxon>
        <taxon>core chlorophytes</taxon>
        <taxon>Trebouxiophyceae</taxon>
        <taxon>Trebouxiophyceae incertae sedis</taxon>
        <taxon>Elliptochloris clade</taxon>
        <taxon>Elliptochloris</taxon>
    </lineage>
</organism>
<dbReference type="EMBL" id="JALJOU010000002">
    <property type="protein sequence ID" value="KAK9845900.1"/>
    <property type="molecule type" value="Genomic_DNA"/>
</dbReference>
<evidence type="ECO:0000256" key="1">
    <source>
        <dbReference type="SAM" id="SignalP"/>
    </source>
</evidence>
<proteinExistence type="predicted"/>
<feature type="chain" id="PRO_5043564938" evidence="1">
    <location>
        <begin position="20"/>
        <end position="240"/>
    </location>
</feature>
<gene>
    <name evidence="2" type="ORF">WJX81_005536</name>
</gene>